<keyword evidence="1" id="KW-0694">RNA-binding</keyword>
<dbReference type="SUPFAM" id="SSF54928">
    <property type="entry name" value="RNA-binding domain, RBD"/>
    <property type="match status" value="1"/>
</dbReference>
<name>A0A1Q9CI37_SYMMI</name>
<evidence type="ECO:0000256" key="1">
    <source>
        <dbReference type="PROSITE-ProRule" id="PRU00176"/>
    </source>
</evidence>
<evidence type="ECO:0000259" key="3">
    <source>
        <dbReference type="PROSITE" id="PS50102"/>
    </source>
</evidence>
<keyword evidence="5" id="KW-1185">Reference proteome</keyword>
<evidence type="ECO:0000256" key="2">
    <source>
        <dbReference type="SAM" id="MobiDB-lite"/>
    </source>
</evidence>
<feature type="region of interest" description="Disordered" evidence="2">
    <location>
        <begin position="255"/>
        <end position="278"/>
    </location>
</feature>
<dbReference type="Pfam" id="PF04059">
    <property type="entry name" value="RRM_2"/>
    <property type="match status" value="1"/>
</dbReference>
<feature type="region of interest" description="Disordered" evidence="2">
    <location>
        <begin position="212"/>
        <end position="233"/>
    </location>
</feature>
<feature type="region of interest" description="Disordered" evidence="2">
    <location>
        <begin position="362"/>
        <end position="439"/>
    </location>
</feature>
<organism evidence="4 5">
    <name type="scientific">Symbiodinium microadriaticum</name>
    <name type="common">Dinoflagellate</name>
    <name type="synonym">Zooxanthella microadriatica</name>
    <dbReference type="NCBI Taxonomy" id="2951"/>
    <lineage>
        <taxon>Eukaryota</taxon>
        <taxon>Sar</taxon>
        <taxon>Alveolata</taxon>
        <taxon>Dinophyceae</taxon>
        <taxon>Suessiales</taxon>
        <taxon>Symbiodiniaceae</taxon>
        <taxon>Symbiodinium</taxon>
    </lineage>
</organism>
<sequence length="475" mass="51985">MGVFGGSKSVGDGEAVSVIVDNIPRCVSQLQFLEEVQKRGFTRKFDFLYLPYDPAEGANEGFGLVSFLRPSVARDFYREFNGTFLRVAPVQGKALYVHASPIQGFAELYEKFKPDPNSHQDPKCSPLFLRRPPATLASRSSDMGVLDRTYKVSAPSEHAAPQRPKVSRGVARRLCPRCSTGLQDSVCPNCGAKVQAEFEAVGHRSFATQPTMNRQVSASSAGTENSSDGETTPWVETKQSERLVTEDLEAAIAESASPRSVPGREMRPPWLPQWPRRLHNPTALPRATRMFRNITPAPAPAAAAMRSVARRDGRCGVRFRAGRRRRDLASPQLEVNDDGTFDYPSARSWYTRKRFVKALSRETSLAKVRSSPAPGKQPAEEEEVGGDGREGSSEGEGEGSRSRSRPTSVAASRPDSARSRTDRSRANSEDGVPARTASLTFLRRRCNSVVYRGGGEVVSPSSLGGRPRPLVCTVE</sequence>
<proteinExistence type="predicted"/>
<evidence type="ECO:0000313" key="4">
    <source>
        <dbReference type="EMBL" id="OLP82594.1"/>
    </source>
</evidence>
<dbReference type="GO" id="GO:0003723">
    <property type="term" value="F:RNA binding"/>
    <property type="evidence" value="ECO:0007669"/>
    <property type="project" value="UniProtKB-UniRule"/>
</dbReference>
<reference evidence="4 5" key="1">
    <citation type="submission" date="2016-02" db="EMBL/GenBank/DDBJ databases">
        <title>Genome analysis of coral dinoflagellate symbionts highlights evolutionary adaptations to a symbiotic lifestyle.</title>
        <authorList>
            <person name="Aranda M."/>
            <person name="Li Y."/>
            <person name="Liew Y.J."/>
            <person name="Baumgarten S."/>
            <person name="Simakov O."/>
            <person name="Wilson M."/>
            <person name="Piel J."/>
            <person name="Ashoor H."/>
            <person name="Bougouffa S."/>
            <person name="Bajic V.B."/>
            <person name="Ryu T."/>
            <person name="Ravasi T."/>
            <person name="Bayer T."/>
            <person name="Micklem G."/>
            <person name="Kim H."/>
            <person name="Bhak J."/>
            <person name="Lajeunesse T.C."/>
            <person name="Voolstra C.R."/>
        </authorList>
    </citation>
    <scope>NUCLEOTIDE SEQUENCE [LARGE SCALE GENOMIC DNA]</scope>
    <source>
        <strain evidence="4 5">CCMP2467</strain>
    </source>
</reference>
<dbReference type="InterPro" id="IPR035979">
    <property type="entry name" value="RBD_domain_sf"/>
</dbReference>
<dbReference type="OrthoDB" id="443708at2759"/>
<dbReference type="PROSITE" id="PS50102">
    <property type="entry name" value="RRM"/>
    <property type="match status" value="1"/>
</dbReference>
<dbReference type="InterPro" id="IPR007201">
    <property type="entry name" value="Mei2-like_Rrm_C"/>
</dbReference>
<protein>
    <submittedName>
        <fullName evidence="4">Protein MEI2-like 5</fullName>
    </submittedName>
</protein>
<dbReference type="InterPro" id="IPR000504">
    <property type="entry name" value="RRM_dom"/>
</dbReference>
<accession>A0A1Q9CI37</accession>
<gene>
    <name evidence="4" type="primary">ML5</name>
    <name evidence="4" type="ORF">AK812_SmicGene36746</name>
</gene>
<feature type="compositionally biased region" description="Polar residues" evidence="2">
    <location>
        <begin position="212"/>
        <end position="230"/>
    </location>
</feature>
<feature type="compositionally biased region" description="Basic and acidic residues" evidence="2">
    <location>
        <begin position="415"/>
        <end position="428"/>
    </location>
</feature>
<comment type="caution">
    <text evidence="4">The sequence shown here is derived from an EMBL/GenBank/DDBJ whole genome shotgun (WGS) entry which is preliminary data.</text>
</comment>
<dbReference type="AlphaFoldDB" id="A0A1Q9CI37"/>
<evidence type="ECO:0000313" key="5">
    <source>
        <dbReference type="Proteomes" id="UP000186817"/>
    </source>
</evidence>
<dbReference type="Proteomes" id="UP000186817">
    <property type="component" value="Unassembled WGS sequence"/>
</dbReference>
<dbReference type="EMBL" id="LSRX01001179">
    <property type="protein sequence ID" value="OLP82594.1"/>
    <property type="molecule type" value="Genomic_DNA"/>
</dbReference>
<feature type="domain" description="RRM" evidence="3">
    <location>
        <begin position="16"/>
        <end position="102"/>
    </location>
</feature>